<keyword evidence="8 20" id="KW-1133">Transmembrane helix</keyword>
<organism evidence="22 23">
    <name type="scientific">Exaiptasia diaphana</name>
    <name type="common">Tropical sea anemone</name>
    <name type="synonym">Aiptasia pulchella</name>
    <dbReference type="NCBI Taxonomy" id="2652724"/>
    <lineage>
        <taxon>Eukaryota</taxon>
        <taxon>Metazoa</taxon>
        <taxon>Cnidaria</taxon>
        <taxon>Anthozoa</taxon>
        <taxon>Hexacorallia</taxon>
        <taxon>Actiniaria</taxon>
        <taxon>Aiptasiidae</taxon>
        <taxon>Exaiptasia</taxon>
    </lineage>
</organism>
<evidence type="ECO:0000256" key="11">
    <source>
        <dbReference type="ARBA" id="ARBA00023136"/>
    </source>
</evidence>
<feature type="transmembrane region" description="Helical" evidence="20">
    <location>
        <begin position="89"/>
        <end position="108"/>
    </location>
</feature>
<evidence type="ECO:0000256" key="15">
    <source>
        <dbReference type="ARBA" id="ARBA00054011"/>
    </source>
</evidence>
<protein>
    <recommendedName>
        <fullName evidence="17">BET1 homolog</fullName>
    </recommendedName>
    <alternativeName>
        <fullName evidence="18">Golgi vesicular membrane-trafficking protein p18</fullName>
    </alternativeName>
</protein>
<evidence type="ECO:0000256" key="2">
    <source>
        <dbReference type="ARBA" id="ARBA00022448"/>
    </source>
</evidence>
<keyword evidence="23" id="KW-1185">Reference proteome</keyword>
<keyword evidence="7" id="KW-0653">Protein transport</keyword>
<dbReference type="GO" id="GO:0005789">
    <property type="term" value="C:endoplasmic reticulum membrane"/>
    <property type="evidence" value="ECO:0007669"/>
    <property type="project" value="UniProtKB-SubCell"/>
</dbReference>
<dbReference type="Gene3D" id="1.20.5.110">
    <property type="match status" value="1"/>
</dbReference>
<evidence type="ECO:0000256" key="20">
    <source>
        <dbReference type="SAM" id="Phobius"/>
    </source>
</evidence>
<dbReference type="KEGG" id="epa:110242311"/>
<keyword evidence="4 20" id="KW-0812">Transmembrane</keyword>
<comment type="subunit">
    <text evidence="16">Interacts with SNARE complex members GOSR2, SEC22B and STX5. Interacts with LMAN1/ERGIC53. Interacts with STX17.</text>
</comment>
<dbReference type="InterPro" id="IPR000727">
    <property type="entry name" value="T_SNARE_dom"/>
</dbReference>
<sequence>MRRAHNIGNGMNSLHRSDQMLEDENERLENDLSNKVQTLKSLSIDIGHEVRSQNQLLNDMDDDFDTSGGLLSATMGRLTALTKKGHHKIMCYLMLFCLFVFFVAWFIVRRR</sequence>
<evidence type="ECO:0000256" key="8">
    <source>
        <dbReference type="ARBA" id="ARBA00022989"/>
    </source>
</evidence>
<feature type="region of interest" description="Disordered" evidence="19">
    <location>
        <begin position="1"/>
        <end position="27"/>
    </location>
</feature>
<dbReference type="KEGG" id="epa:110249611"/>
<dbReference type="PANTHER" id="PTHR12791">
    <property type="entry name" value="GOLGI SNARE BET1-RELATED"/>
    <property type="match status" value="1"/>
</dbReference>
<accession>A0A913XGN4</accession>
<evidence type="ECO:0000259" key="21">
    <source>
        <dbReference type="PROSITE" id="PS50192"/>
    </source>
</evidence>
<evidence type="ECO:0000256" key="6">
    <source>
        <dbReference type="ARBA" id="ARBA00022892"/>
    </source>
</evidence>
<dbReference type="RefSeq" id="XP_020903931.1">
    <property type="nucleotide sequence ID" value="XM_021048272.2"/>
</dbReference>
<dbReference type="GeneID" id="110249611"/>
<evidence type="ECO:0000256" key="7">
    <source>
        <dbReference type="ARBA" id="ARBA00022927"/>
    </source>
</evidence>
<evidence type="ECO:0000256" key="4">
    <source>
        <dbReference type="ARBA" id="ARBA00022692"/>
    </source>
</evidence>
<dbReference type="SUPFAM" id="SSF58038">
    <property type="entry name" value="SNARE fusion complex"/>
    <property type="match status" value="1"/>
</dbReference>
<keyword evidence="6" id="KW-0931">ER-Golgi transport</keyword>
<evidence type="ECO:0000313" key="22">
    <source>
        <dbReference type="EnsemblMetazoa" id="XP_020903931.1"/>
    </source>
</evidence>
<dbReference type="EnsemblMetazoa" id="XM_021048272.2">
    <property type="protein sequence ID" value="XP_020903931.1"/>
    <property type="gene ID" value="LOC110242311"/>
</dbReference>
<keyword evidence="2" id="KW-0813">Transport</keyword>
<keyword evidence="5" id="KW-0256">Endoplasmic reticulum</keyword>
<dbReference type="PROSITE" id="PS50192">
    <property type="entry name" value="T_SNARE"/>
    <property type="match status" value="1"/>
</dbReference>
<dbReference type="FunFam" id="1.20.5.110:FF:000026">
    <property type="entry name" value="BET1 homolog"/>
    <property type="match status" value="1"/>
</dbReference>
<dbReference type="OMA" id="GHRNYMC"/>
<dbReference type="GO" id="GO:0005794">
    <property type="term" value="C:Golgi apparatus"/>
    <property type="evidence" value="ECO:0007669"/>
    <property type="project" value="UniProtKB-SubCell"/>
</dbReference>
<proteinExistence type="inferred from homology"/>
<dbReference type="SMART" id="SM00397">
    <property type="entry name" value="t_SNARE"/>
    <property type="match status" value="1"/>
</dbReference>
<comment type="similarity">
    <text evidence="13">Belongs to the BET1 family.</text>
</comment>
<dbReference type="GeneID" id="110242311"/>
<dbReference type="AlphaFoldDB" id="A0A913XGN4"/>
<dbReference type="OrthoDB" id="261831at2759"/>
<dbReference type="InterPro" id="IPR039899">
    <property type="entry name" value="BET1_SNARE"/>
</dbReference>
<evidence type="ECO:0000256" key="14">
    <source>
        <dbReference type="ARBA" id="ARBA00046280"/>
    </source>
</evidence>
<dbReference type="Proteomes" id="UP000887567">
    <property type="component" value="Unplaced"/>
</dbReference>
<evidence type="ECO:0000256" key="3">
    <source>
        <dbReference type="ARBA" id="ARBA00022553"/>
    </source>
</evidence>
<comment type="subcellular location">
    <subcellularLocation>
        <location evidence="14">Endomembrane system</location>
        <topology evidence="14">Single-pass type IV membrane protein</topology>
    </subcellularLocation>
    <subcellularLocation>
        <location evidence="1">Endoplasmic reticulum membrane</location>
        <topology evidence="1">Single-pass membrane protein</topology>
    </subcellularLocation>
    <subcellularLocation>
        <location evidence="12">Golgi apparatus</location>
        <location evidence="12">cis-Golgi network membrane</location>
    </subcellularLocation>
</comment>
<keyword evidence="11 20" id="KW-0472">Membrane</keyword>
<feature type="domain" description="T-SNARE coiled-coil homology" evidence="21">
    <location>
        <begin position="19"/>
        <end position="81"/>
    </location>
</feature>
<evidence type="ECO:0000256" key="13">
    <source>
        <dbReference type="ARBA" id="ARBA00037962"/>
    </source>
</evidence>
<evidence type="ECO:0000256" key="19">
    <source>
        <dbReference type="SAM" id="MobiDB-lite"/>
    </source>
</evidence>
<evidence type="ECO:0000256" key="16">
    <source>
        <dbReference type="ARBA" id="ARBA00063965"/>
    </source>
</evidence>
<name>A0A913XGN4_EXADI</name>
<evidence type="ECO:0000256" key="9">
    <source>
        <dbReference type="ARBA" id="ARBA00023034"/>
    </source>
</evidence>
<evidence type="ECO:0000313" key="23">
    <source>
        <dbReference type="Proteomes" id="UP000887567"/>
    </source>
</evidence>
<dbReference type="CDD" id="cd15853">
    <property type="entry name" value="SNARE_Bet1"/>
    <property type="match status" value="1"/>
</dbReference>
<keyword evidence="3" id="KW-0597">Phosphoprotein</keyword>
<dbReference type="GO" id="GO:0015031">
    <property type="term" value="P:protein transport"/>
    <property type="evidence" value="ECO:0007669"/>
    <property type="project" value="UniProtKB-KW"/>
</dbReference>
<dbReference type="EnsemblMetazoa" id="XM_021056187.2">
    <property type="protein sequence ID" value="XP_020911846.1"/>
    <property type="gene ID" value="LOC110249611"/>
</dbReference>
<evidence type="ECO:0000256" key="18">
    <source>
        <dbReference type="ARBA" id="ARBA00077825"/>
    </source>
</evidence>
<evidence type="ECO:0000256" key="17">
    <source>
        <dbReference type="ARBA" id="ARBA00071590"/>
    </source>
</evidence>
<keyword evidence="10" id="KW-0175">Coiled coil</keyword>
<evidence type="ECO:0000256" key="10">
    <source>
        <dbReference type="ARBA" id="ARBA00023054"/>
    </source>
</evidence>
<comment type="function">
    <text evidence="15">Required for vesicular transport from the ER to the Golgi complex. Functions as a SNARE involved in the docking process of ER-derived vesicles with the cis-Golgi membrane.</text>
</comment>
<evidence type="ECO:0000256" key="5">
    <source>
        <dbReference type="ARBA" id="ARBA00022824"/>
    </source>
</evidence>
<dbReference type="RefSeq" id="XP_020911846.1">
    <property type="nucleotide sequence ID" value="XM_021056187.2"/>
</dbReference>
<dbReference type="GO" id="GO:0016192">
    <property type="term" value="P:vesicle-mediated transport"/>
    <property type="evidence" value="ECO:0007669"/>
    <property type="project" value="UniProtKB-KW"/>
</dbReference>
<reference evidence="22" key="1">
    <citation type="submission" date="2022-11" db="UniProtKB">
        <authorList>
            <consortium name="EnsemblMetazoa"/>
        </authorList>
    </citation>
    <scope>IDENTIFICATION</scope>
</reference>
<evidence type="ECO:0000256" key="1">
    <source>
        <dbReference type="ARBA" id="ARBA00004389"/>
    </source>
</evidence>
<keyword evidence="9" id="KW-0333">Golgi apparatus</keyword>
<evidence type="ECO:0000256" key="12">
    <source>
        <dbReference type="ARBA" id="ARBA00024188"/>
    </source>
</evidence>